<evidence type="ECO:0000313" key="2">
    <source>
        <dbReference type="Proteomes" id="UP001458880"/>
    </source>
</evidence>
<proteinExistence type="predicted"/>
<organism evidence="1 2">
    <name type="scientific">Popillia japonica</name>
    <name type="common">Japanese beetle</name>
    <dbReference type="NCBI Taxonomy" id="7064"/>
    <lineage>
        <taxon>Eukaryota</taxon>
        <taxon>Metazoa</taxon>
        <taxon>Ecdysozoa</taxon>
        <taxon>Arthropoda</taxon>
        <taxon>Hexapoda</taxon>
        <taxon>Insecta</taxon>
        <taxon>Pterygota</taxon>
        <taxon>Neoptera</taxon>
        <taxon>Endopterygota</taxon>
        <taxon>Coleoptera</taxon>
        <taxon>Polyphaga</taxon>
        <taxon>Scarabaeiformia</taxon>
        <taxon>Scarabaeidae</taxon>
        <taxon>Rutelinae</taxon>
        <taxon>Popillia</taxon>
    </lineage>
</organism>
<comment type="caution">
    <text evidence="1">The sequence shown here is derived from an EMBL/GenBank/DDBJ whole genome shotgun (WGS) entry which is preliminary data.</text>
</comment>
<name>A0AAW1JHB7_POPJA</name>
<accession>A0AAW1JHB7</accession>
<evidence type="ECO:0000313" key="1">
    <source>
        <dbReference type="EMBL" id="KAK9702894.1"/>
    </source>
</evidence>
<dbReference type="Proteomes" id="UP001458880">
    <property type="component" value="Unassembled WGS sequence"/>
</dbReference>
<sequence>MSDPIAERNSAGTVHVLIINPATRFMQKCAVVKMQILLEKLNYTYKSKLLLVILGTFSRKISCVRITVYIYDTLSYIWRRITNIGNLEAESKINKP</sequence>
<dbReference type="EMBL" id="JASPKY010000380">
    <property type="protein sequence ID" value="KAK9702894.1"/>
    <property type="molecule type" value="Genomic_DNA"/>
</dbReference>
<reference evidence="1 2" key="1">
    <citation type="journal article" date="2024" name="BMC Genomics">
        <title>De novo assembly and annotation of Popillia japonica's genome with initial clues to its potential as an invasive pest.</title>
        <authorList>
            <person name="Cucini C."/>
            <person name="Boschi S."/>
            <person name="Funari R."/>
            <person name="Cardaioli E."/>
            <person name="Iannotti N."/>
            <person name="Marturano G."/>
            <person name="Paoli F."/>
            <person name="Bruttini M."/>
            <person name="Carapelli A."/>
            <person name="Frati F."/>
            <person name="Nardi F."/>
        </authorList>
    </citation>
    <scope>NUCLEOTIDE SEQUENCE [LARGE SCALE GENOMIC DNA]</scope>
    <source>
        <strain evidence="1">DMR45628</strain>
    </source>
</reference>
<gene>
    <name evidence="1" type="ORF">QE152_g29657</name>
</gene>
<keyword evidence="2" id="KW-1185">Reference proteome</keyword>
<protein>
    <submittedName>
        <fullName evidence="1">Uncharacterized protein</fullName>
    </submittedName>
</protein>
<dbReference type="AlphaFoldDB" id="A0AAW1JHB7"/>